<reference evidence="2 3" key="1">
    <citation type="submission" date="2018-05" db="EMBL/GenBank/DDBJ databases">
        <title>Genomic Encyclopedia of Type Strains, Phase IV (KMG-IV): sequencing the most valuable type-strain genomes for metagenomic binning, comparative biology and taxonomic classification.</title>
        <authorList>
            <person name="Goeker M."/>
        </authorList>
    </citation>
    <scope>NUCLEOTIDE SEQUENCE [LARGE SCALE GENOMIC DNA]</scope>
    <source>
        <strain evidence="2 3">DSM 3183</strain>
    </source>
</reference>
<accession>A0A2V3V5E6</accession>
<comment type="caution">
    <text evidence="2">The sequence shown here is derived from an EMBL/GenBank/DDBJ whole genome shotgun (WGS) entry which is preliminary data.</text>
</comment>
<gene>
    <name evidence="2" type="ORF">C7451_105115</name>
</gene>
<feature type="domain" description="Uracil-DNA glycosylase-like" evidence="1">
    <location>
        <begin position="20"/>
        <end position="170"/>
    </location>
</feature>
<sequence>MTAMFDGQPPATGLPVQGLPAVLPSHCTLLLLGSLPGRASLAAASYYAHPRNQFWQLMELVTGEALAAQDYPTRLSRLGARGVGLWDVIASARRASSLDSDIRDAATNPLMPLLETLPDLRAIACNGALAAKTAARLLHETALPVIALPSSSPAYTRSLADKAREWQVLRAHLLPPD</sequence>
<dbReference type="SMART" id="SM00987">
    <property type="entry name" value="UreE_C"/>
    <property type="match status" value="1"/>
</dbReference>
<evidence type="ECO:0000313" key="2">
    <source>
        <dbReference type="EMBL" id="PXW76344.1"/>
    </source>
</evidence>
<dbReference type="RefSeq" id="WP_244181729.1">
    <property type="nucleotide sequence ID" value="NZ_QJJM01000005.1"/>
</dbReference>
<organism evidence="2 3">
    <name type="scientific">Blastomonas natatoria</name>
    <dbReference type="NCBI Taxonomy" id="34015"/>
    <lineage>
        <taxon>Bacteria</taxon>
        <taxon>Pseudomonadati</taxon>
        <taxon>Pseudomonadota</taxon>
        <taxon>Alphaproteobacteria</taxon>
        <taxon>Sphingomonadales</taxon>
        <taxon>Sphingomonadaceae</taxon>
        <taxon>Blastomonas</taxon>
    </lineage>
</organism>
<dbReference type="CDD" id="cd10032">
    <property type="entry name" value="UDG-F6_HDG"/>
    <property type="match status" value="1"/>
</dbReference>
<dbReference type="InterPro" id="IPR026353">
    <property type="entry name" value="Hypoxan-DNA_Glyclase"/>
</dbReference>
<evidence type="ECO:0000259" key="1">
    <source>
        <dbReference type="SMART" id="SM00986"/>
    </source>
</evidence>
<dbReference type="AlphaFoldDB" id="A0A2V3V5E6"/>
<dbReference type="InterPro" id="IPR036895">
    <property type="entry name" value="Uracil-DNA_glycosylase-like_sf"/>
</dbReference>
<dbReference type="NCBIfam" id="TIGR04274">
    <property type="entry name" value="hypoxanDNAglyco"/>
    <property type="match status" value="1"/>
</dbReference>
<dbReference type="SMART" id="SM00986">
    <property type="entry name" value="UDG"/>
    <property type="match status" value="1"/>
</dbReference>
<dbReference type="Proteomes" id="UP000248014">
    <property type="component" value="Unassembled WGS sequence"/>
</dbReference>
<dbReference type="SUPFAM" id="SSF52141">
    <property type="entry name" value="Uracil-DNA glycosylase-like"/>
    <property type="match status" value="1"/>
</dbReference>
<evidence type="ECO:0000313" key="3">
    <source>
        <dbReference type="Proteomes" id="UP000248014"/>
    </source>
</evidence>
<dbReference type="InterPro" id="IPR005122">
    <property type="entry name" value="Uracil-DNA_glycosylase-like"/>
</dbReference>
<dbReference type="Gene3D" id="3.40.470.10">
    <property type="entry name" value="Uracil-DNA glycosylase-like domain"/>
    <property type="match status" value="1"/>
</dbReference>
<protein>
    <submittedName>
        <fullName evidence="2">G/U mismatch-specific uracil-DNA glycosylase</fullName>
    </submittedName>
</protein>
<dbReference type="Pfam" id="PF03167">
    <property type="entry name" value="UDG"/>
    <property type="match status" value="1"/>
</dbReference>
<name>A0A2V3V5E6_9SPHN</name>
<proteinExistence type="predicted"/>
<keyword evidence="3" id="KW-1185">Reference proteome</keyword>
<dbReference type="EMBL" id="QJJM01000005">
    <property type="protein sequence ID" value="PXW76344.1"/>
    <property type="molecule type" value="Genomic_DNA"/>
</dbReference>